<evidence type="ECO:0000313" key="3">
    <source>
        <dbReference type="Proteomes" id="UP001497512"/>
    </source>
</evidence>
<gene>
    <name evidence="2" type="ORF">CSSPTR1EN2_LOCUS21849</name>
</gene>
<sequence>MRKATSKQSHPPSPFLCKCTHMKHVLHILALMHHPTKISFHITTLSSLAKLAHVCISFTSFLVFAFLDLLDQVLCPVFAFLDRLMDENTAAPCYCHQVPSLSDHQMQQQLDKKKKEKKIIGDGRVLQTKLVIDTEANIVSEYVSDAFVSKLEKLEDLTGVTLSRKESDCSGMSGAVTVPKNCVVGAKSSIIPARKARWSDCACSTCSSCPTNGEDLLHVQVVGTRDFDRADNNVIFIHGFLSSSSFWTDTVLPQLPETIRASYRLFAVDLLGFGKSPKPTNCLYTHADHIDMLRRSVIERYGIRKFHVVAHSMGCTVALALAGYEPSAVQSVTLISPPYFLATSGTLPAEYTMQQVAPKKVWPLVAFGASVMSWYEHLGRAVCLVICKHHHFWEPLAAFVSNHLLGLRQVLQKPFFHDFMQHTHHSAWHIFHNTFCPSAYAIQIFMRILQEQGQRVRIIHGDSDSICPIQCSMDLSQCYSNVVLSVIPGAGHLTVVVGREHDLATELTQEILRAHN</sequence>
<dbReference type="SUPFAM" id="SSF53474">
    <property type="entry name" value="alpha/beta-Hydrolases"/>
    <property type="match status" value="1"/>
</dbReference>
<dbReference type="Proteomes" id="UP001497512">
    <property type="component" value="Chromosome 8"/>
</dbReference>
<protein>
    <recommendedName>
        <fullName evidence="1">AB hydrolase-1 domain-containing protein</fullName>
    </recommendedName>
</protein>
<dbReference type="Gene3D" id="3.40.50.1820">
    <property type="entry name" value="alpha/beta hydrolase"/>
    <property type="match status" value="1"/>
</dbReference>
<dbReference type="EMBL" id="OZ019900">
    <property type="protein sequence ID" value="CAK9233936.1"/>
    <property type="molecule type" value="Genomic_DNA"/>
</dbReference>
<accession>A0ABP0UZ89</accession>
<dbReference type="PANTHER" id="PTHR43689:SF14">
    <property type="entry name" value="LYSOPHOSPHOLIPASE BODYGUARD 4-RELATED"/>
    <property type="match status" value="1"/>
</dbReference>
<dbReference type="Pfam" id="PF00561">
    <property type="entry name" value="Abhydrolase_1"/>
    <property type="match status" value="1"/>
</dbReference>
<feature type="domain" description="AB hydrolase-1" evidence="1">
    <location>
        <begin position="233"/>
        <end position="495"/>
    </location>
</feature>
<dbReference type="PANTHER" id="PTHR43689">
    <property type="entry name" value="HYDROLASE"/>
    <property type="match status" value="1"/>
</dbReference>
<proteinExistence type="predicted"/>
<organism evidence="2 3">
    <name type="scientific">Sphagnum troendelagicum</name>
    <dbReference type="NCBI Taxonomy" id="128251"/>
    <lineage>
        <taxon>Eukaryota</taxon>
        <taxon>Viridiplantae</taxon>
        <taxon>Streptophyta</taxon>
        <taxon>Embryophyta</taxon>
        <taxon>Bryophyta</taxon>
        <taxon>Sphagnophytina</taxon>
        <taxon>Sphagnopsida</taxon>
        <taxon>Sphagnales</taxon>
        <taxon>Sphagnaceae</taxon>
        <taxon>Sphagnum</taxon>
    </lineage>
</organism>
<dbReference type="InterPro" id="IPR029058">
    <property type="entry name" value="AB_hydrolase_fold"/>
</dbReference>
<dbReference type="InterPro" id="IPR000073">
    <property type="entry name" value="AB_hydrolase_1"/>
</dbReference>
<name>A0ABP0UZ89_9BRYO</name>
<evidence type="ECO:0000259" key="1">
    <source>
        <dbReference type="Pfam" id="PF00561"/>
    </source>
</evidence>
<keyword evidence="3" id="KW-1185">Reference proteome</keyword>
<evidence type="ECO:0000313" key="2">
    <source>
        <dbReference type="EMBL" id="CAK9233936.1"/>
    </source>
</evidence>
<reference evidence="2" key="1">
    <citation type="submission" date="2024-02" db="EMBL/GenBank/DDBJ databases">
        <authorList>
            <consortium name="ELIXIR-Norway"/>
            <consortium name="Elixir Norway"/>
        </authorList>
    </citation>
    <scope>NUCLEOTIDE SEQUENCE</scope>
</reference>